<evidence type="ECO:0000256" key="7">
    <source>
        <dbReference type="SAM" id="Phobius"/>
    </source>
</evidence>
<evidence type="ECO:0000256" key="1">
    <source>
        <dbReference type="ARBA" id="ARBA00004651"/>
    </source>
</evidence>
<accession>A0A8A0RKX4</accession>
<keyword evidence="6 7" id="KW-0472">Membrane</keyword>
<keyword evidence="2" id="KW-0813">Transport</keyword>
<feature type="transmembrane region" description="Helical" evidence="7">
    <location>
        <begin position="177"/>
        <end position="204"/>
    </location>
</feature>
<evidence type="ECO:0000256" key="4">
    <source>
        <dbReference type="ARBA" id="ARBA00022692"/>
    </source>
</evidence>
<dbReference type="Pfam" id="PF00375">
    <property type="entry name" value="SDF"/>
    <property type="match status" value="1"/>
</dbReference>
<dbReference type="InterPro" id="IPR001991">
    <property type="entry name" value="Na-dicarboxylate_symporter"/>
</dbReference>
<evidence type="ECO:0000313" key="8">
    <source>
        <dbReference type="EMBL" id="QSQ09035.1"/>
    </source>
</evidence>
<dbReference type="EMBL" id="CP059066">
    <property type="protein sequence ID" value="QSQ09035.1"/>
    <property type="molecule type" value="Genomic_DNA"/>
</dbReference>
<dbReference type="PRINTS" id="PR00173">
    <property type="entry name" value="EDTRNSPORT"/>
</dbReference>
<sequence length="404" mass="43013">MKKLNLATQILIALILGALAGFIFKEKVVIIKPLGTIFLRLLKMTILPLVFFSIVAGVSGIADLQRLKKVGVTFLGYWALASALAGIMGIVWAFIIRPGQNITLPVTEKPDVNVNLLDSVINWIPDNVAAAFSGGNLLQVIVFALFVGITISLISNTKGGKMLADLFEAGSDMMSRMVGIVLRFAPIGVFALISNVTGTLGAIVLKGIGKMILTQYIAYGMMLIIVYPIILKFIAKVNPIQHFKNIYPAMVLAFSTQSSSATLPLTMESTKKRAGVPEDMVNLIAPPAATINMHACAAEMPIYAVFASQIYGINLGFTDLITIVILGVIMAAGVAGVPGGGIMMSAVLLQVMGLPLDIVPWIAGVYILIDMPNTMLNVTGDTVGMVYTAAKLGELDKEVFNAPK</sequence>
<dbReference type="Proteomes" id="UP000662904">
    <property type="component" value="Chromosome"/>
</dbReference>
<keyword evidence="9" id="KW-1185">Reference proteome</keyword>
<dbReference type="Gene3D" id="1.10.3860.10">
    <property type="entry name" value="Sodium:dicarboxylate symporter"/>
    <property type="match status" value="1"/>
</dbReference>
<name>A0A8A0RKX4_9FIRM</name>
<organism evidence="8 9">
    <name type="scientific">Koleobacter methoxysyntrophicus</name>
    <dbReference type="NCBI Taxonomy" id="2751313"/>
    <lineage>
        <taxon>Bacteria</taxon>
        <taxon>Bacillati</taxon>
        <taxon>Bacillota</taxon>
        <taxon>Clostridia</taxon>
        <taxon>Koleobacterales</taxon>
        <taxon>Koleobacteraceae</taxon>
        <taxon>Koleobacter</taxon>
    </lineage>
</organism>
<dbReference type="KEGG" id="kme:H0A61_01392"/>
<evidence type="ECO:0000256" key="5">
    <source>
        <dbReference type="ARBA" id="ARBA00022989"/>
    </source>
</evidence>
<dbReference type="AlphaFoldDB" id="A0A8A0RKX4"/>
<dbReference type="GO" id="GO:0005886">
    <property type="term" value="C:plasma membrane"/>
    <property type="evidence" value="ECO:0007669"/>
    <property type="project" value="UniProtKB-SubCell"/>
</dbReference>
<feature type="transmembrane region" description="Helical" evidence="7">
    <location>
        <begin position="216"/>
        <end position="235"/>
    </location>
</feature>
<dbReference type="PANTHER" id="PTHR42865:SF7">
    <property type="entry name" value="PROTON_GLUTAMATE-ASPARTATE SYMPORTER"/>
    <property type="match status" value="1"/>
</dbReference>
<dbReference type="PANTHER" id="PTHR42865">
    <property type="entry name" value="PROTON/GLUTAMATE-ASPARTATE SYMPORTER"/>
    <property type="match status" value="1"/>
</dbReference>
<dbReference type="GO" id="GO:0006835">
    <property type="term" value="P:dicarboxylic acid transport"/>
    <property type="evidence" value="ECO:0007669"/>
    <property type="project" value="TreeGrafter"/>
</dbReference>
<keyword evidence="4 7" id="KW-0812">Transmembrane</keyword>
<feature type="transmembrane region" description="Helical" evidence="7">
    <location>
        <begin position="74"/>
        <end position="95"/>
    </location>
</feature>
<feature type="transmembrane region" description="Helical" evidence="7">
    <location>
        <begin position="347"/>
        <end position="369"/>
    </location>
</feature>
<evidence type="ECO:0000256" key="2">
    <source>
        <dbReference type="ARBA" id="ARBA00022448"/>
    </source>
</evidence>
<keyword evidence="5 7" id="KW-1133">Transmembrane helix</keyword>
<feature type="transmembrane region" description="Helical" evidence="7">
    <location>
        <begin position="137"/>
        <end position="156"/>
    </location>
</feature>
<dbReference type="InterPro" id="IPR036458">
    <property type="entry name" value="Na:dicarbo_symporter_sf"/>
</dbReference>
<feature type="transmembrane region" description="Helical" evidence="7">
    <location>
        <begin position="310"/>
        <end position="335"/>
    </location>
</feature>
<dbReference type="RefSeq" id="WP_206709227.1">
    <property type="nucleotide sequence ID" value="NZ_CP059066.1"/>
</dbReference>
<comment type="subcellular location">
    <subcellularLocation>
        <location evidence="1">Cell membrane</location>
        <topology evidence="1">Multi-pass membrane protein</topology>
    </subcellularLocation>
</comment>
<dbReference type="SUPFAM" id="SSF118215">
    <property type="entry name" value="Proton glutamate symport protein"/>
    <property type="match status" value="1"/>
</dbReference>
<gene>
    <name evidence="8" type="primary">dctA</name>
    <name evidence="8" type="ORF">H0A61_01392</name>
</gene>
<evidence type="ECO:0000313" key="9">
    <source>
        <dbReference type="Proteomes" id="UP000662904"/>
    </source>
</evidence>
<protein>
    <submittedName>
        <fullName evidence="8">C4-dicarboxylate transport protein</fullName>
    </submittedName>
</protein>
<reference evidence="8" key="1">
    <citation type="submission" date="2020-07" db="EMBL/GenBank/DDBJ databases">
        <title>Koleobacter methoxysyntrophicus gen. nov., sp. nov., a novel anaerobic bacterium isolated from deep subsurface oil field and proposal of Koleobacterales ord. nov. in the phylum Firmicutes.</title>
        <authorList>
            <person name="Sakamoto S."/>
            <person name="Tamaki H."/>
        </authorList>
    </citation>
    <scope>NUCLEOTIDE SEQUENCE</scope>
    <source>
        <strain evidence="8">NRmbB1</strain>
    </source>
</reference>
<feature type="transmembrane region" description="Helical" evidence="7">
    <location>
        <begin position="44"/>
        <end position="62"/>
    </location>
</feature>
<evidence type="ECO:0000256" key="3">
    <source>
        <dbReference type="ARBA" id="ARBA00022475"/>
    </source>
</evidence>
<dbReference type="GO" id="GO:0015293">
    <property type="term" value="F:symporter activity"/>
    <property type="evidence" value="ECO:0007669"/>
    <property type="project" value="UniProtKB-KW"/>
</dbReference>
<proteinExistence type="predicted"/>
<evidence type="ECO:0000256" key="6">
    <source>
        <dbReference type="ARBA" id="ARBA00023136"/>
    </source>
</evidence>
<keyword evidence="3" id="KW-1003">Cell membrane</keyword>